<dbReference type="SMART" id="SM00406">
    <property type="entry name" value="IGv"/>
    <property type="match status" value="7"/>
</dbReference>
<keyword evidence="8" id="KW-0393">Immunoglobulin domain</keyword>
<reference evidence="11" key="2">
    <citation type="submission" date="2025-09" db="UniProtKB">
        <authorList>
            <consortium name="Ensembl"/>
        </authorList>
    </citation>
    <scope>IDENTIFICATION</scope>
</reference>
<evidence type="ECO:0000256" key="7">
    <source>
        <dbReference type="ARBA" id="ARBA00023157"/>
    </source>
</evidence>
<keyword evidence="2 9" id="KW-0812">Transmembrane</keyword>
<dbReference type="PROSITE" id="PS50835">
    <property type="entry name" value="IG_LIKE"/>
    <property type="match status" value="6"/>
</dbReference>
<evidence type="ECO:0000256" key="1">
    <source>
        <dbReference type="ARBA" id="ARBA00004479"/>
    </source>
</evidence>
<feature type="domain" description="Ig-like" evidence="10">
    <location>
        <begin position="535"/>
        <end position="655"/>
    </location>
</feature>
<protein>
    <recommendedName>
        <fullName evidence="10">Ig-like domain-containing protein</fullName>
    </recommendedName>
</protein>
<evidence type="ECO:0000256" key="4">
    <source>
        <dbReference type="ARBA" id="ARBA00022737"/>
    </source>
</evidence>
<dbReference type="FunFam" id="2.60.40.10:FF:000191">
    <property type="entry name" value="Immunoglobulin superfamily member 3"/>
    <property type="match status" value="1"/>
</dbReference>
<sequence length="972" mass="108113">QSDTKVRLWTSGVLSGPHSGEARVLTEAQAGPLYRVVGYPLFISCNVSGFANADAKQEFEYRITKPANPNIEINIISTTDQTFGYAMYSQRVRKKEITLTNMSSTSVIFKIDSLQKSDEGEFDCTAINSEDRFDGTYSAKTTVKVIDNSLSVSSPASASLSYNEGDALTLTCQASSNTVQHTHLSLAWYLHKDSEDEAQPIISVNRDFTLSPGRGFEERYQAGLIRLDKIGEATYKLKMAQLELSDQGRIYCQAQEWIQDPDRSWYSIVQKAAEKTEVVPDTSSLVVRILAQPTTLQEGQELSLSCTIDAQNLREKFFSVAWLKESVELARIGPSGIVSVGPEYSVRAKEGELRAARTGDRDYRLILQPVRTEDQGEYICRAWPQERGPDGAFTQGAAQDSSPQIVSISATESGFSLRMDEHDVSVNEGDRLKLTCQVHGVKSQLSVTWQHKATSSSTAVFTNVISLSQEGVMDTAAEFMSRKVKATRPTIANFTLELDEVTPSDSGVYQCTVSEWKINSKTNSQSQTAAVTVTPADVFLKVSLISRNNMVTVGGNLELMCRVKGPRVPITVTWSLQRGSSPDNVLTMYSDGTISWSGDQRRYQLKVDSTQNQVVYYLLINGASHSEAGSYLCSVSAILENAYKRLPPSNQVAVNVLNPGTKILSELTLTCPPTMTSNINTNMQIKCQILNPSASSRYAVTWHLQQKAENKTIISSNRDALITFEHVEPSQRQRINMKRSEGPSFELNIGQAQMSDRGTYICEVVEWLQDPRGDWIQLSTVSKSTTLTVIEPEKQLSIVKEEIKLNASRSQDFTIPCHITKQSSNGSEFQVMWFWQKETETKQRPIFTVYRNSTLQDRFGKGDKLRFSHPLPNQFSLTVLNPGPEDSGVYFCEVEEWLPSLSHGWRKAAVEKSGYLTVHFYAEGIIVAIVIGALLVIIILMLKLCQSKGGKKSEESLWAEQHPLNTKPNEAD</sequence>
<keyword evidence="4" id="KW-0677">Repeat</keyword>
<evidence type="ECO:0000259" key="10">
    <source>
        <dbReference type="PROSITE" id="PS50835"/>
    </source>
</evidence>
<evidence type="ECO:0000313" key="12">
    <source>
        <dbReference type="Proteomes" id="UP000694389"/>
    </source>
</evidence>
<dbReference type="GO" id="GO:0016020">
    <property type="term" value="C:membrane"/>
    <property type="evidence" value="ECO:0007669"/>
    <property type="project" value="UniProtKB-SubCell"/>
</dbReference>
<dbReference type="InterPro" id="IPR036179">
    <property type="entry name" value="Ig-like_dom_sf"/>
</dbReference>
<evidence type="ECO:0000256" key="5">
    <source>
        <dbReference type="ARBA" id="ARBA00022989"/>
    </source>
</evidence>
<dbReference type="SUPFAM" id="SSF48726">
    <property type="entry name" value="Immunoglobulin"/>
    <property type="match status" value="7"/>
</dbReference>
<evidence type="ECO:0000256" key="6">
    <source>
        <dbReference type="ARBA" id="ARBA00023136"/>
    </source>
</evidence>
<dbReference type="InterPro" id="IPR013783">
    <property type="entry name" value="Ig-like_fold"/>
</dbReference>
<evidence type="ECO:0000256" key="3">
    <source>
        <dbReference type="ARBA" id="ARBA00022729"/>
    </source>
</evidence>
<keyword evidence="3" id="KW-0732">Signal</keyword>
<dbReference type="GeneTree" id="ENSGT00940000155177"/>
<dbReference type="CDD" id="cd00099">
    <property type="entry name" value="IgV"/>
    <property type="match status" value="2"/>
</dbReference>
<reference evidence="11" key="1">
    <citation type="submission" date="2025-08" db="UniProtKB">
        <authorList>
            <consortium name="Ensembl"/>
        </authorList>
    </citation>
    <scope>IDENTIFICATION</scope>
</reference>
<comment type="subcellular location">
    <subcellularLocation>
        <location evidence="1">Membrane</location>
        <topology evidence="1">Single-pass type I membrane protein</topology>
    </subcellularLocation>
</comment>
<dbReference type="InterPro" id="IPR003599">
    <property type="entry name" value="Ig_sub"/>
</dbReference>
<feature type="transmembrane region" description="Helical" evidence="9">
    <location>
        <begin position="920"/>
        <end position="942"/>
    </location>
</feature>
<dbReference type="InterPro" id="IPR051102">
    <property type="entry name" value="IgSF_V-set/TM_domain"/>
</dbReference>
<dbReference type="Ensembl" id="ENSDLAT00005064351.2">
    <property type="protein sequence ID" value="ENSDLAP00005060772.1"/>
    <property type="gene ID" value="ENSDLAG00005025484.2"/>
</dbReference>
<dbReference type="PANTHER" id="PTHR12207:SF25">
    <property type="entry name" value="IMMUNOGLOBULIN SUPERFAMILY MEMBER 2"/>
    <property type="match status" value="1"/>
</dbReference>
<evidence type="ECO:0000313" key="11">
    <source>
        <dbReference type="Ensembl" id="ENSDLAP00005060772.1"/>
    </source>
</evidence>
<feature type="domain" description="Ig-like" evidence="10">
    <location>
        <begin position="792"/>
        <end position="902"/>
    </location>
</feature>
<evidence type="ECO:0000256" key="8">
    <source>
        <dbReference type="ARBA" id="ARBA00023319"/>
    </source>
</evidence>
<keyword evidence="5 9" id="KW-1133">Transmembrane helix</keyword>
<dbReference type="FunFam" id="2.60.40.10:FF:000491">
    <property type="entry name" value="Immunoglobulin superfamily, member 3"/>
    <property type="match status" value="1"/>
</dbReference>
<dbReference type="Pfam" id="PF00047">
    <property type="entry name" value="ig"/>
    <property type="match status" value="1"/>
</dbReference>
<dbReference type="SMART" id="SM00409">
    <property type="entry name" value="IG"/>
    <property type="match status" value="7"/>
</dbReference>
<proteinExistence type="predicted"/>
<feature type="domain" description="Ig-like" evidence="10">
    <location>
        <begin position="403"/>
        <end position="532"/>
    </location>
</feature>
<keyword evidence="7" id="KW-1015">Disulfide bond</keyword>
<accession>A0A8C4ITR9</accession>
<dbReference type="Proteomes" id="UP000694389">
    <property type="component" value="Unassembled WGS sequence"/>
</dbReference>
<dbReference type="InterPro" id="IPR013106">
    <property type="entry name" value="Ig_V-set"/>
</dbReference>
<organism evidence="11 12">
    <name type="scientific">Dicentrarchus labrax</name>
    <name type="common">European seabass</name>
    <name type="synonym">Morone labrax</name>
    <dbReference type="NCBI Taxonomy" id="13489"/>
    <lineage>
        <taxon>Eukaryota</taxon>
        <taxon>Metazoa</taxon>
        <taxon>Chordata</taxon>
        <taxon>Craniata</taxon>
        <taxon>Vertebrata</taxon>
        <taxon>Euteleostomi</taxon>
        <taxon>Actinopterygii</taxon>
        <taxon>Neopterygii</taxon>
        <taxon>Teleostei</taxon>
        <taxon>Neoteleostei</taxon>
        <taxon>Acanthomorphata</taxon>
        <taxon>Eupercaria</taxon>
        <taxon>Moronidae</taxon>
        <taxon>Dicentrarchus</taxon>
    </lineage>
</organism>
<keyword evidence="12" id="KW-1185">Reference proteome</keyword>
<evidence type="ECO:0000256" key="9">
    <source>
        <dbReference type="SAM" id="Phobius"/>
    </source>
</evidence>
<dbReference type="InterPro" id="IPR003598">
    <property type="entry name" value="Ig_sub2"/>
</dbReference>
<dbReference type="SMART" id="SM00408">
    <property type="entry name" value="IGc2"/>
    <property type="match status" value="3"/>
</dbReference>
<dbReference type="InterPro" id="IPR007110">
    <property type="entry name" value="Ig-like_dom"/>
</dbReference>
<feature type="domain" description="Ig-like" evidence="10">
    <location>
        <begin position="155"/>
        <end position="255"/>
    </location>
</feature>
<feature type="domain" description="Ig-like" evidence="10">
    <location>
        <begin position="659"/>
        <end position="788"/>
    </location>
</feature>
<dbReference type="PANTHER" id="PTHR12207">
    <property type="entry name" value="V-SET AND TRANSMEMBRANE DOMAIN-CONTAINING PROTEIN"/>
    <property type="match status" value="1"/>
</dbReference>
<dbReference type="InterPro" id="IPR013151">
    <property type="entry name" value="Immunoglobulin_dom"/>
</dbReference>
<name>A0A8C4ITR9_DICLA</name>
<keyword evidence="6 9" id="KW-0472">Membrane</keyword>
<dbReference type="Pfam" id="PF07686">
    <property type="entry name" value="V-set"/>
    <property type="match status" value="3"/>
</dbReference>
<dbReference type="Gene3D" id="2.60.40.10">
    <property type="entry name" value="Immunoglobulins"/>
    <property type="match status" value="7"/>
</dbReference>
<dbReference type="AlphaFoldDB" id="A0A8C4ITR9"/>
<feature type="domain" description="Ig-like" evidence="10">
    <location>
        <begin position="280"/>
        <end position="382"/>
    </location>
</feature>
<evidence type="ECO:0000256" key="2">
    <source>
        <dbReference type="ARBA" id="ARBA00022692"/>
    </source>
</evidence>